<protein>
    <recommendedName>
        <fullName evidence="8">Protein kinase domain-containing protein</fullName>
    </recommendedName>
</protein>
<dbReference type="InterPro" id="IPR000719">
    <property type="entry name" value="Prot_kinase_dom"/>
</dbReference>
<evidence type="ECO:0000256" key="7">
    <source>
        <dbReference type="SAM" id="MobiDB-lite"/>
    </source>
</evidence>
<accession>A0ABR2YMS8</accession>
<dbReference type="PANTHER" id="PTHR44329">
    <property type="entry name" value="SERINE/THREONINE-PROTEIN KINASE TNNI3K-RELATED"/>
    <property type="match status" value="1"/>
</dbReference>
<dbReference type="PANTHER" id="PTHR44329:SF289">
    <property type="entry name" value="SERINE_THREONINE-PROTEIN KINASE VIK"/>
    <property type="match status" value="1"/>
</dbReference>
<evidence type="ECO:0000259" key="8">
    <source>
        <dbReference type="PROSITE" id="PS50011"/>
    </source>
</evidence>
<keyword evidence="3 6" id="KW-0547">Nucleotide-binding</keyword>
<name>A0ABR2YMS8_9CHLO</name>
<reference evidence="9 10" key="1">
    <citation type="journal article" date="2024" name="Nat. Commun.">
        <title>Phylogenomics reveals the evolutionary origins of lichenization in chlorophyte algae.</title>
        <authorList>
            <person name="Puginier C."/>
            <person name="Libourel C."/>
            <person name="Otte J."/>
            <person name="Skaloud P."/>
            <person name="Haon M."/>
            <person name="Grisel S."/>
            <person name="Petersen M."/>
            <person name="Berrin J.G."/>
            <person name="Delaux P.M."/>
            <person name="Dal Grande F."/>
            <person name="Keller J."/>
        </authorList>
    </citation>
    <scope>NUCLEOTIDE SEQUENCE [LARGE SCALE GENOMIC DNA]</scope>
    <source>
        <strain evidence="9 10">SAG 216-7</strain>
    </source>
</reference>
<evidence type="ECO:0000256" key="5">
    <source>
        <dbReference type="ARBA" id="ARBA00022840"/>
    </source>
</evidence>
<evidence type="ECO:0000256" key="3">
    <source>
        <dbReference type="ARBA" id="ARBA00022741"/>
    </source>
</evidence>
<dbReference type="InterPro" id="IPR011009">
    <property type="entry name" value="Kinase-like_dom_sf"/>
</dbReference>
<dbReference type="Pfam" id="PF07714">
    <property type="entry name" value="PK_Tyr_Ser-Thr"/>
    <property type="match status" value="1"/>
</dbReference>
<dbReference type="PROSITE" id="PS50011">
    <property type="entry name" value="PROTEIN_KINASE_DOM"/>
    <property type="match status" value="1"/>
</dbReference>
<keyword evidence="10" id="KW-1185">Reference proteome</keyword>
<evidence type="ECO:0000313" key="9">
    <source>
        <dbReference type="EMBL" id="KAK9907747.1"/>
    </source>
</evidence>
<evidence type="ECO:0000313" key="10">
    <source>
        <dbReference type="Proteomes" id="UP001491310"/>
    </source>
</evidence>
<feature type="compositionally biased region" description="Low complexity" evidence="7">
    <location>
        <begin position="255"/>
        <end position="267"/>
    </location>
</feature>
<evidence type="ECO:0000256" key="1">
    <source>
        <dbReference type="ARBA" id="ARBA00022527"/>
    </source>
</evidence>
<organism evidence="9 10">
    <name type="scientific">Coccomyxa subellipsoidea</name>
    <dbReference type="NCBI Taxonomy" id="248742"/>
    <lineage>
        <taxon>Eukaryota</taxon>
        <taxon>Viridiplantae</taxon>
        <taxon>Chlorophyta</taxon>
        <taxon>core chlorophytes</taxon>
        <taxon>Trebouxiophyceae</taxon>
        <taxon>Trebouxiophyceae incertae sedis</taxon>
        <taxon>Coccomyxaceae</taxon>
        <taxon>Coccomyxa</taxon>
    </lineage>
</organism>
<keyword evidence="1" id="KW-0723">Serine/threonine-protein kinase</keyword>
<dbReference type="InterPro" id="IPR051681">
    <property type="entry name" value="Ser/Thr_Kinases-Pseudokinases"/>
</dbReference>
<dbReference type="SMART" id="SM00220">
    <property type="entry name" value="S_TKc"/>
    <property type="match status" value="1"/>
</dbReference>
<dbReference type="Gene3D" id="1.10.510.10">
    <property type="entry name" value="Transferase(Phosphotransferase) domain 1"/>
    <property type="match status" value="1"/>
</dbReference>
<keyword evidence="5 6" id="KW-0067">ATP-binding</keyword>
<evidence type="ECO:0000256" key="4">
    <source>
        <dbReference type="ARBA" id="ARBA00022777"/>
    </source>
</evidence>
<comment type="caution">
    <text evidence="9">The sequence shown here is derived from an EMBL/GenBank/DDBJ whole genome shotgun (WGS) entry which is preliminary data.</text>
</comment>
<proteinExistence type="predicted"/>
<dbReference type="PROSITE" id="PS00108">
    <property type="entry name" value="PROTEIN_KINASE_ST"/>
    <property type="match status" value="1"/>
</dbReference>
<sequence length="501" mass="52543">MIGCGSFARVYLGDLHGRQVAVKVMSSRGCEAAFTGDLFESLVSANMHHPNVVDIFEVLIVQQPAATVASLSSFAKTSSSKMMGYNPEVGKGLPPRLGVDSNLDDLVSFLENHRLGAHPPQELACLASNPQSPSGISAFALDNGRFEPAAVVMERASNQQTCSRPPQANVVRGGLGLDGTYKPATRAVSMPLPLQLSPFDTALSRAEDATGSDSAGREGSAAGRALITIKRHSSDAAAWPKAERCFRRSSCDGPGSYSPDAGSSWSGSSGGTDAGGPHSCGGAPSVTSPLPEPPQPPRSAQVLLVMELADQRSLHSAISKGRLSGNMKAILLCAMDVAAGMAYLHSMGVIHADLKPGNVLLMSAPITPSDPRGFTCKIADFGMARLLATGDSHAETDKLGSLPYVAPEVLQRGEVARPADVYSFAVLLLELWCGSAAYAGENNHGVLYSAFCGRRPCIPDDMPAAYRELLEACWAADSEQRPSFQAAHAHLASMLAAARSR</sequence>
<dbReference type="Gene3D" id="3.30.200.20">
    <property type="entry name" value="Phosphorylase Kinase, domain 1"/>
    <property type="match status" value="1"/>
</dbReference>
<dbReference type="InterPro" id="IPR001245">
    <property type="entry name" value="Ser-Thr/Tyr_kinase_cat_dom"/>
</dbReference>
<dbReference type="InterPro" id="IPR017441">
    <property type="entry name" value="Protein_kinase_ATP_BS"/>
</dbReference>
<dbReference type="SUPFAM" id="SSF56112">
    <property type="entry name" value="Protein kinase-like (PK-like)"/>
    <property type="match status" value="1"/>
</dbReference>
<dbReference type="EMBL" id="JALJOT010000009">
    <property type="protein sequence ID" value="KAK9907747.1"/>
    <property type="molecule type" value="Genomic_DNA"/>
</dbReference>
<feature type="binding site" evidence="6">
    <location>
        <position position="23"/>
    </location>
    <ligand>
        <name>ATP</name>
        <dbReference type="ChEBI" id="CHEBI:30616"/>
    </ligand>
</feature>
<evidence type="ECO:0000256" key="2">
    <source>
        <dbReference type="ARBA" id="ARBA00022679"/>
    </source>
</evidence>
<evidence type="ECO:0000256" key="6">
    <source>
        <dbReference type="PROSITE-ProRule" id="PRU10141"/>
    </source>
</evidence>
<gene>
    <name evidence="9" type="ORF">WJX75_009157</name>
</gene>
<feature type="region of interest" description="Disordered" evidence="7">
    <location>
        <begin position="251"/>
        <end position="298"/>
    </location>
</feature>
<dbReference type="PROSITE" id="PS00107">
    <property type="entry name" value="PROTEIN_KINASE_ATP"/>
    <property type="match status" value="1"/>
</dbReference>
<keyword evidence="2" id="KW-0808">Transferase</keyword>
<dbReference type="Proteomes" id="UP001491310">
    <property type="component" value="Unassembled WGS sequence"/>
</dbReference>
<feature type="domain" description="Protein kinase" evidence="8">
    <location>
        <begin position="1"/>
        <end position="491"/>
    </location>
</feature>
<keyword evidence="4" id="KW-0418">Kinase</keyword>
<dbReference type="InterPro" id="IPR008271">
    <property type="entry name" value="Ser/Thr_kinase_AS"/>
</dbReference>